<name>A0A4R3YIV0_9GAMM</name>
<keyword evidence="1" id="KW-0732">Signal</keyword>
<evidence type="ECO:0008006" key="4">
    <source>
        <dbReference type="Google" id="ProtNLM"/>
    </source>
</evidence>
<reference evidence="2 3" key="1">
    <citation type="submission" date="2019-03" db="EMBL/GenBank/DDBJ databases">
        <title>Above-ground endophytic microbial communities from plants in different locations in the United States.</title>
        <authorList>
            <person name="Frank C."/>
        </authorList>
    </citation>
    <scope>NUCLEOTIDE SEQUENCE [LARGE SCALE GENOMIC DNA]</scope>
    <source>
        <strain evidence="2 3">LP_13_YM</strain>
    </source>
</reference>
<sequence length="150" mass="15508">MIKRMTGLAVLALAAAGMFSAQPARADDANLKCHMTFNLKGWSAIYKHAEGAGTVRCENGQKANVKIEINGAGLSAGKWRINDGKGDITHVKTIDDVFGDYAMANADAGVVKSAGASILTKGTVSLALAGTGEGINLGIDVSGFKITRVK</sequence>
<gene>
    <name evidence="2" type="ORF">EC912_10832</name>
</gene>
<keyword evidence="3" id="KW-1185">Reference proteome</keyword>
<comment type="caution">
    <text evidence="2">The sequence shown here is derived from an EMBL/GenBank/DDBJ whole genome shotgun (WGS) entry which is preliminary data.</text>
</comment>
<dbReference type="EMBL" id="SMCS01000008">
    <property type="protein sequence ID" value="TCV92041.1"/>
    <property type="molecule type" value="Genomic_DNA"/>
</dbReference>
<feature type="chain" id="PRO_5020204162" description="Secreted protein" evidence="1">
    <location>
        <begin position="27"/>
        <end position="150"/>
    </location>
</feature>
<proteinExistence type="predicted"/>
<evidence type="ECO:0000313" key="3">
    <source>
        <dbReference type="Proteomes" id="UP000295645"/>
    </source>
</evidence>
<evidence type="ECO:0000313" key="2">
    <source>
        <dbReference type="EMBL" id="TCV92041.1"/>
    </source>
</evidence>
<dbReference type="OrthoDB" id="6024727at2"/>
<feature type="signal peptide" evidence="1">
    <location>
        <begin position="1"/>
        <end position="26"/>
    </location>
</feature>
<dbReference type="Proteomes" id="UP000295645">
    <property type="component" value="Unassembled WGS sequence"/>
</dbReference>
<dbReference type="AlphaFoldDB" id="A0A4R3YIV0"/>
<dbReference type="RefSeq" id="WP_132146160.1">
    <property type="nucleotide sequence ID" value="NZ_SMCS01000008.1"/>
</dbReference>
<organism evidence="2 3">
    <name type="scientific">Luteibacter rhizovicinus</name>
    <dbReference type="NCBI Taxonomy" id="242606"/>
    <lineage>
        <taxon>Bacteria</taxon>
        <taxon>Pseudomonadati</taxon>
        <taxon>Pseudomonadota</taxon>
        <taxon>Gammaproteobacteria</taxon>
        <taxon>Lysobacterales</taxon>
        <taxon>Rhodanobacteraceae</taxon>
        <taxon>Luteibacter</taxon>
    </lineage>
</organism>
<protein>
    <recommendedName>
        <fullName evidence="4">Secreted protein</fullName>
    </recommendedName>
</protein>
<evidence type="ECO:0000256" key="1">
    <source>
        <dbReference type="SAM" id="SignalP"/>
    </source>
</evidence>
<accession>A0A4R3YIV0</accession>